<dbReference type="InterPro" id="IPR024529">
    <property type="entry name" value="ECF_trnsprt_substrate-spec"/>
</dbReference>
<keyword evidence="4 8" id="KW-1003">Cell membrane</keyword>
<dbReference type="PANTHER" id="PTHR38438:SF1">
    <property type="entry name" value="RIBOFLAVIN TRANSPORTER RIBU"/>
    <property type="match status" value="1"/>
</dbReference>
<accession>A0A917H3P3</accession>
<dbReference type="Gene3D" id="1.10.1760.20">
    <property type="match status" value="1"/>
</dbReference>
<dbReference type="EMBL" id="BMFR01000002">
    <property type="protein sequence ID" value="GGG66176.1"/>
    <property type="molecule type" value="Genomic_DNA"/>
</dbReference>
<evidence type="ECO:0000313" key="10">
    <source>
        <dbReference type="EMBL" id="GGG66176.1"/>
    </source>
</evidence>
<protein>
    <recommendedName>
        <fullName evidence="8">Riboflavin transporter</fullName>
    </recommendedName>
</protein>
<evidence type="ECO:0000313" key="11">
    <source>
        <dbReference type="Proteomes" id="UP000622860"/>
    </source>
</evidence>
<evidence type="ECO:0000256" key="4">
    <source>
        <dbReference type="ARBA" id="ARBA00022475"/>
    </source>
</evidence>
<keyword evidence="7 8" id="KW-0472">Membrane</keyword>
<dbReference type="GO" id="GO:0032217">
    <property type="term" value="F:riboflavin transmembrane transporter activity"/>
    <property type="evidence" value="ECO:0007669"/>
    <property type="project" value="UniProtKB-UniRule"/>
</dbReference>
<name>A0A917H3P3_9BACI</name>
<gene>
    <name evidence="10" type="primary">fmnP</name>
    <name evidence="10" type="ORF">GCM10011398_07250</name>
</gene>
<sequence length="196" mass="21744">MMQHTNVQSSKLFKVIILALMGTISLLLFILNFPVLPGFGYLKIDFSDIPALVAALIFSPLAGVIVEAIKNLLYLAIGGGEPVGVTSNFLAGVMFIVPAAFLYHKHKNMKSIVFGLIIGTIIMTIGMSILNYLVFLPIYAWFMGMEQMKIESVKWYTVMAGILPFNVIKGIIVGALFVPVFIKMRRWIEQKQADVL</sequence>
<organism evidence="10 11">
    <name type="scientific">Virgibacillus oceani</name>
    <dbReference type="NCBI Taxonomy" id="1479511"/>
    <lineage>
        <taxon>Bacteria</taxon>
        <taxon>Bacillati</taxon>
        <taxon>Bacillota</taxon>
        <taxon>Bacilli</taxon>
        <taxon>Bacillales</taxon>
        <taxon>Bacillaceae</taxon>
        <taxon>Virgibacillus</taxon>
    </lineage>
</organism>
<feature type="transmembrane region" description="Helical" evidence="9">
    <location>
        <begin position="52"/>
        <end position="77"/>
    </location>
</feature>
<comment type="similarity">
    <text evidence="2 8">Belongs to the prokaryotic riboflavin transporter (P-RFT) (TC 2.A.87) family.</text>
</comment>
<dbReference type="Pfam" id="PF12822">
    <property type="entry name" value="ECF_trnsprt"/>
    <property type="match status" value="1"/>
</dbReference>
<evidence type="ECO:0000256" key="7">
    <source>
        <dbReference type="ARBA" id="ARBA00023136"/>
    </source>
</evidence>
<keyword evidence="6 9" id="KW-1133">Transmembrane helix</keyword>
<keyword evidence="5 9" id="KW-0812">Transmembrane</keyword>
<evidence type="ECO:0000256" key="5">
    <source>
        <dbReference type="ARBA" id="ARBA00022692"/>
    </source>
</evidence>
<comment type="function">
    <text evidence="8">Probably a riboflavin-binding protein that interacts with the energy-coupling factor (ECF) ABC-transporter complex.</text>
</comment>
<comment type="caution">
    <text evidence="10">The sequence shown here is derived from an EMBL/GenBank/DDBJ whole genome shotgun (WGS) entry which is preliminary data.</text>
</comment>
<keyword evidence="11" id="KW-1185">Reference proteome</keyword>
<dbReference type="GO" id="GO:0005886">
    <property type="term" value="C:plasma membrane"/>
    <property type="evidence" value="ECO:0007669"/>
    <property type="project" value="UniProtKB-SubCell"/>
</dbReference>
<evidence type="ECO:0000256" key="1">
    <source>
        <dbReference type="ARBA" id="ARBA00004651"/>
    </source>
</evidence>
<evidence type="ECO:0000256" key="8">
    <source>
        <dbReference type="PIRNR" id="PIRNR037778"/>
    </source>
</evidence>
<feature type="transmembrane region" description="Helical" evidence="9">
    <location>
        <begin position="83"/>
        <end position="103"/>
    </location>
</feature>
<evidence type="ECO:0000256" key="3">
    <source>
        <dbReference type="ARBA" id="ARBA00022448"/>
    </source>
</evidence>
<keyword evidence="3 8" id="KW-0813">Transport</keyword>
<feature type="transmembrane region" description="Helical" evidence="9">
    <location>
        <begin position="112"/>
        <end position="135"/>
    </location>
</feature>
<dbReference type="PANTHER" id="PTHR38438">
    <property type="entry name" value="RIBOFLAVIN TRANSPORTER RIBU"/>
    <property type="match status" value="1"/>
</dbReference>
<dbReference type="AlphaFoldDB" id="A0A917H3P3"/>
<feature type="transmembrane region" description="Helical" evidence="9">
    <location>
        <begin position="12"/>
        <end position="31"/>
    </location>
</feature>
<proteinExistence type="inferred from homology"/>
<dbReference type="InterPro" id="IPR025720">
    <property type="entry name" value="RibU"/>
</dbReference>
<evidence type="ECO:0000256" key="2">
    <source>
        <dbReference type="ARBA" id="ARBA00005540"/>
    </source>
</evidence>
<dbReference type="PIRSF" id="PIRSF037778">
    <property type="entry name" value="UCP037778_transp_RibU"/>
    <property type="match status" value="1"/>
</dbReference>
<evidence type="ECO:0000256" key="9">
    <source>
        <dbReference type="SAM" id="Phobius"/>
    </source>
</evidence>
<reference evidence="10" key="1">
    <citation type="journal article" date="2014" name="Int. J. Syst. Evol. Microbiol.">
        <title>Complete genome sequence of Corynebacterium casei LMG S-19264T (=DSM 44701T), isolated from a smear-ripened cheese.</title>
        <authorList>
            <consortium name="US DOE Joint Genome Institute (JGI-PGF)"/>
            <person name="Walter F."/>
            <person name="Albersmeier A."/>
            <person name="Kalinowski J."/>
            <person name="Ruckert C."/>
        </authorList>
    </citation>
    <scope>NUCLEOTIDE SEQUENCE</scope>
    <source>
        <strain evidence="10">CGMCC 1.12754</strain>
    </source>
</reference>
<comment type="subcellular location">
    <subcellularLocation>
        <location evidence="1">Cell membrane</location>
        <topology evidence="1">Multi-pass membrane protein</topology>
    </subcellularLocation>
</comment>
<dbReference type="Proteomes" id="UP000622860">
    <property type="component" value="Unassembled WGS sequence"/>
</dbReference>
<feature type="transmembrane region" description="Helical" evidence="9">
    <location>
        <begin position="155"/>
        <end position="182"/>
    </location>
</feature>
<evidence type="ECO:0000256" key="6">
    <source>
        <dbReference type="ARBA" id="ARBA00022989"/>
    </source>
</evidence>
<reference evidence="10" key="2">
    <citation type="submission" date="2020-09" db="EMBL/GenBank/DDBJ databases">
        <authorList>
            <person name="Sun Q."/>
            <person name="Zhou Y."/>
        </authorList>
    </citation>
    <scope>NUCLEOTIDE SEQUENCE</scope>
    <source>
        <strain evidence="10">CGMCC 1.12754</strain>
    </source>
</reference>